<evidence type="ECO:0008006" key="4">
    <source>
        <dbReference type="Google" id="ProtNLM"/>
    </source>
</evidence>
<accession>R6UFR5</accession>
<dbReference type="STRING" id="1263015.BN580_00573"/>
<comment type="caution">
    <text evidence="2">The sequence shown here is derived from an EMBL/GenBank/DDBJ whole genome shotgun (WGS) entry which is preliminary data.</text>
</comment>
<dbReference type="NCBIfam" id="TIGR04088">
    <property type="entry name" value="cognate_SipW"/>
    <property type="match status" value="1"/>
</dbReference>
<proteinExistence type="predicted"/>
<gene>
    <name evidence="2" type="ORF">BN580_00573</name>
</gene>
<dbReference type="Proteomes" id="UP000017938">
    <property type="component" value="Unassembled WGS sequence"/>
</dbReference>
<feature type="signal peptide" evidence="1">
    <location>
        <begin position="1"/>
        <end position="22"/>
    </location>
</feature>
<protein>
    <recommendedName>
        <fullName evidence="4">SipW-cognate class signal peptide</fullName>
    </recommendedName>
</protein>
<sequence>MTKKKFLAVALVAILAITAAVGASLAYLKDTKTVTNTFTIGNVKIELLESQYHRVNAGKGNATGLTEPSTGGYLWAANVDMQGTPENTPNFVTSGETWNGLYFSDAQIEADAEGYKNGYFKDHAENMVPGRNVRKNPYVKNTGSNDAYIRVRVLVPVSLFDVIDNGPSYWTSSALNEGQVTSEAVNAYNTEGPDAVKKVMRGGIDYYEYDFTFTKAVKPGELTFWNVWGNIAINKNATAEQLAGVESFDVIFEADAIQADGFADATAAFAAFDKQK</sequence>
<dbReference type="AlphaFoldDB" id="R6UFR5"/>
<name>R6UFR5_9BACT</name>
<evidence type="ECO:0000313" key="3">
    <source>
        <dbReference type="Proteomes" id="UP000017938"/>
    </source>
</evidence>
<feature type="chain" id="PRO_5038696090" description="SipW-cognate class signal peptide" evidence="1">
    <location>
        <begin position="23"/>
        <end position="276"/>
    </location>
</feature>
<evidence type="ECO:0000256" key="1">
    <source>
        <dbReference type="SAM" id="SignalP"/>
    </source>
</evidence>
<dbReference type="EMBL" id="CBFW010000009">
    <property type="protein sequence ID" value="CDC69622.1"/>
    <property type="molecule type" value="Genomic_DNA"/>
</dbReference>
<organism evidence="2 3">
    <name type="scientific">Candidatus Colimorpha enterica</name>
    <dbReference type="NCBI Taxonomy" id="3083063"/>
    <lineage>
        <taxon>Bacteria</taxon>
        <taxon>Pseudomonadati</taxon>
        <taxon>Bacteroidota</taxon>
        <taxon>Bacteroidia</taxon>
        <taxon>Bacteroidales</taxon>
        <taxon>Candidatus Colimorpha</taxon>
    </lineage>
</organism>
<keyword evidence="1" id="KW-0732">Signal</keyword>
<reference evidence="2" key="1">
    <citation type="submission" date="2012-11" db="EMBL/GenBank/DDBJ databases">
        <title>Dependencies among metagenomic species, viruses, plasmids and units of genetic variation.</title>
        <authorList>
            <person name="Nielsen H.B."/>
            <person name="Almeida M."/>
            <person name="Juncker A.S."/>
            <person name="Rasmussen S."/>
            <person name="Li J."/>
            <person name="Sunagawa S."/>
            <person name="Plichta D."/>
            <person name="Gautier L."/>
            <person name="Le Chatelier E."/>
            <person name="Peletier E."/>
            <person name="Bonde I."/>
            <person name="Nielsen T."/>
            <person name="Manichanh C."/>
            <person name="Arumugam M."/>
            <person name="Batto J."/>
            <person name="Santos M.B.Q.D."/>
            <person name="Blom N."/>
            <person name="Borruel N."/>
            <person name="Burgdorf K.S."/>
            <person name="Boumezbeur F."/>
            <person name="Casellas F."/>
            <person name="Dore J."/>
            <person name="Guarner F."/>
            <person name="Hansen T."/>
            <person name="Hildebrand F."/>
            <person name="Kaas R.S."/>
            <person name="Kennedy S."/>
            <person name="Kristiansen K."/>
            <person name="Kultima J.R."/>
            <person name="Leonard P."/>
            <person name="Levenez F."/>
            <person name="Lund O."/>
            <person name="Moumen B."/>
            <person name="Le Paslier D."/>
            <person name="Pons N."/>
            <person name="Pedersen O."/>
            <person name="Prifti E."/>
            <person name="Qin J."/>
            <person name="Raes J."/>
            <person name="Tap J."/>
            <person name="Tims S."/>
            <person name="Ussery D.W."/>
            <person name="Yamada T."/>
            <person name="MetaHit consortium"/>
            <person name="Renault P."/>
            <person name="Sicheritz-Ponten T."/>
            <person name="Bork P."/>
            <person name="Wang J."/>
            <person name="Brunak S."/>
            <person name="Ehrlich S.D."/>
        </authorList>
    </citation>
    <scope>NUCLEOTIDE SEQUENCE [LARGE SCALE GENOMIC DNA]</scope>
</reference>
<evidence type="ECO:0000313" key="2">
    <source>
        <dbReference type="EMBL" id="CDC69622.1"/>
    </source>
</evidence>
<dbReference type="InterPro" id="IPR023833">
    <property type="entry name" value="Signal_pept_SipW-depend-type"/>
</dbReference>